<dbReference type="PIRSF" id="PIRSF021603">
    <property type="entry name" value="UCP21603_acetyltransf"/>
    <property type="match status" value="1"/>
</dbReference>
<dbReference type="EMBL" id="RDBE01000007">
    <property type="protein sequence ID" value="RLV48875.1"/>
    <property type="molecule type" value="Genomic_DNA"/>
</dbReference>
<proteinExistence type="predicted"/>
<dbReference type="GO" id="GO:0016747">
    <property type="term" value="F:acyltransferase activity, transferring groups other than amino-acyl groups"/>
    <property type="evidence" value="ECO:0007669"/>
    <property type="project" value="InterPro"/>
</dbReference>
<keyword evidence="2" id="KW-0012">Acyltransferase</keyword>
<keyword evidence="5" id="KW-1185">Reference proteome</keyword>
<dbReference type="InterPro" id="IPR050832">
    <property type="entry name" value="Bact_Acetyltransf"/>
</dbReference>
<dbReference type="Proteomes" id="UP000281708">
    <property type="component" value="Unassembled WGS sequence"/>
</dbReference>
<sequence>MLRTQSGLRVLGAQDLPEVLDLLAADPVRNVFVDYRARLTRLEPRWLGGEIWGWFRDGRLASVCHAAANLVPAMADEEALDAFAGRARKRGRTCSTIVGPRDQVEVLWDRLSSHWGPARELRWQQPHLEISGSSDVEADPLVRRSEASDIETLYPACVAMYTEEVGVSPEWDGGRDLYRARVAQLVSRGWSFARYEEGRVVFKAEIACSTPHACQVQGVYVAPDRRGEGLATRGMAAVVELARREIAPVVSLYVNGHNTAARTAYDRAGFRQTETFATVMF</sequence>
<keyword evidence="1 4" id="KW-0808">Transferase</keyword>
<dbReference type="Pfam" id="PF13312">
    <property type="entry name" value="DUF4081"/>
    <property type="match status" value="1"/>
</dbReference>
<dbReference type="InterPro" id="IPR016794">
    <property type="entry name" value="UCP21603_acetyltransf"/>
</dbReference>
<dbReference type="RefSeq" id="WP_121805979.1">
    <property type="nucleotide sequence ID" value="NZ_RDBE01000007.1"/>
</dbReference>
<evidence type="ECO:0000313" key="5">
    <source>
        <dbReference type="Proteomes" id="UP000281708"/>
    </source>
</evidence>
<comment type="caution">
    <text evidence="4">The sequence shown here is derived from an EMBL/GenBank/DDBJ whole genome shotgun (WGS) entry which is preliminary data.</text>
</comment>
<feature type="domain" description="N-acetyltransferase" evidence="3">
    <location>
        <begin position="140"/>
        <end position="281"/>
    </location>
</feature>
<evidence type="ECO:0000256" key="1">
    <source>
        <dbReference type="ARBA" id="ARBA00022679"/>
    </source>
</evidence>
<dbReference type="InterPro" id="IPR016181">
    <property type="entry name" value="Acyl_CoA_acyltransferase"/>
</dbReference>
<name>A0A3L8P0A7_9ACTN</name>
<dbReference type="OrthoDB" id="5241264at2"/>
<dbReference type="AlphaFoldDB" id="A0A3L8P0A7"/>
<gene>
    <name evidence="4" type="ORF">D9V37_09725</name>
</gene>
<dbReference type="CDD" id="cd04301">
    <property type="entry name" value="NAT_SF"/>
    <property type="match status" value="1"/>
</dbReference>
<reference evidence="4 5" key="1">
    <citation type="submission" date="2018-10" db="EMBL/GenBank/DDBJ databases">
        <title>Marmoricola sp. 4Q3S-7 whole genome shotgun sequence.</title>
        <authorList>
            <person name="Li F."/>
        </authorList>
    </citation>
    <scope>NUCLEOTIDE SEQUENCE [LARGE SCALE GENOMIC DNA]</scope>
    <source>
        <strain evidence="4 5">4Q3S-7</strain>
    </source>
</reference>
<protein>
    <submittedName>
        <fullName evidence="4">GNAT family N-acetyltransferase</fullName>
    </submittedName>
</protein>
<evidence type="ECO:0000256" key="2">
    <source>
        <dbReference type="ARBA" id="ARBA00023315"/>
    </source>
</evidence>
<accession>A0A3L8P0A7</accession>
<dbReference type="InterPro" id="IPR025289">
    <property type="entry name" value="DUF4081"/>
</dbReference>
<dbReference type="Gene3D" id="3.40.630.30">
    <property type="match status" value="1"/>
</dbReference>
<dbReference type="PANTHER" id="PTHR43877">
    <property type="entry name" value="AMINOALKYLPHOSPHONATE N-ACETYLTRANSFERASE-RELATED-RELATED"/>
    <property type="match status" value="1"/>
</dbReference>
<evidence type="ECO:0000259" key="3">
    <source>
        <dbReference type="PROSITE" id="PS51186"/>
    </source>
</evidence>
<dbReference type="PROSITE" id="PS51186">
    <property type="entry name" value="GNAT"/>
    <property type="match status" value="1"/>
</dbReference>
<organism evidence="4 5">
    <name type="scientific">Nocardioides mangrovicus</name>
    <dbReference type="NCBI Taxonomy" id="2478913"/>
    <lineage>
        <taxon>Bacteria</taxon>
        <taxon>Bacillati</taxon>
        <taxon>Actinomycetota</taxon>
        <taxon>Actinomycetes</taxon>
        <taxon>Propionibacteriales</taxon>
        <taxon>Nocardioidaceae</taxon>
        <taxon>Nocardioides</taxon>
    </lineage>
</organism>
<dbReference type="Pfam" id="PF00583">
    <property type="entry name" value="Acetyltransf_1"/>
    <property type="match status" value="1"/>
</dbReference>
<dbReference type="InterPro" id="IPR000182">
    <property type="entry name" value="GNAT_dom"/>
</dbReference>
<evidence type="ECO:0000313" key="4">
    <source>
        <dbReference type="EMBL" id="RLV48875.1"/>
    </source>
</evidence>
<dbReference type="SUPFAM" id="SSF55729">
    <property type="entry name" value="Acyl-CoA N-acyltransferases (Nat)"/>
    <property type="match status" value="1"/>
</dbReference>